<protein>
    <submittedName>
        <fullName evidence="2">Diguanylate cyclase (GGDEF)-like protein</fullName>
    </submittedName>
</protein>
<dbReference type="GO" id="GO:0052621">
    <property type="term" value="F:diguanylate cyclase activity"/>
    <property type="evidence" value="ECO:0007669"/>
    <property type="project" value="TreeGrafter"/>
</dbReference>
<dbReference type="InterPro" id="IPR000160">
    <property type="entry name" value="GGDEF_dom"/>
</dbReference>
<dbReference type="SMART" id="SM00267">
    <property type="entry name" value="GGDEF"/>
    <property type="match status" value="1"/>
</dbReference>
<accession>A0AA46E1I8</accession>
<dbReference type="Gene3D" id="3.30.70.270">
    <property type="match status" value="1"/>
</dbReference>
<gene>
    <name evidence="2" type="ORF">EV215_0338</name>
</gene>
<evidence type="ECO:0000259" key="1">
    <source>
        <dbReference type="PROSITE" id="PS50887"/>
    </source>
</evidence>
<dbReference type="FunFam" id="3.30.70.270:FF:000001">
    <property type="entry name" value="Diguanylate cyclase domain protein"/>
    <property type="match status" value="1"/>
</dbReference>
<reference evidence="2 3" key="1">
    <citation type="submission" date="2019-03" db="EMBL/GenBank/DDBJ databases">
        <title>Genomic Encyclopedia of Type Strains, Phase IV (KMG-IV): sequencing the most valuable type-strain genomes for metagenomic binning, comparative biology and taxonomic classification.</title>
        <authorList>
            <person name="Goeker M."/>
        </authorList>
    </citation>
    <scope>NUCLEOTIDE SEQUENCE [LARGE SCALE GENOMIC DNA]</scope>
    <source>
        <strain evidence="2 3">DSM 100055</strain>
    </source>
</reference>
<comment type="caution">
    <text evidence="2">The sequence shown here is derived from an EMBL/GenBank/DDBJ whole genome shotgun (WGS) entry which is preliminary data.</text>
</comment>
<dbReference type="InterPro" id="IPR043128">
    <property type="entry name" value="Rev_trsase/Diguanyl_cyclase"/>
</dbReference>
<dbReference type="NCBIfam" id="TIGR00254">
    <property type="entry name" value="GGDEF"/>
    <property type="match status" value="1"/>
</dbReference>
<dbReference type="PANTHER" id="PTHR45138">
    <property type="entry name" value="REGULATORY COMPONENTS OF SENSORY TRANSDUCTION SYSTEM"/>
    <property type="match status" value="1"/>
</dbReference>
<dbReference type="CDD" id="cd01949">
    <property type="entry name" value="GGDEF"/>
    <property type="match status" value="1"/>
</dbReference>
<dbReference type="InterPro" id="IPR029787">
    <property type="entry name" value="Nucleotide_cyclase"/>
</dbReference>
<dbReference type="PANTHER" id="PTHR45138:SF9">
    <property type="entry name" value="DIGUANYLATE CYCLASE DGCM-RELATED"/>
    <property type="match status" value="1"/>
</dbReference>
<dbReference type="RefSeq" id="WP_134112240.1">
    <property type="nucleotide sequence ID" value="NZ_SOBG01000001.1"/>
</dbReference>
<sequence>MKFYLENKILKKAEEKILYFKKNNEINKEEVISEYFKLKKNYEKMLRKFEKLIKINDIQQQKLLTLTDKFKSISHKDDLTNIYNRRKLKNILVENYNKFINDNTSIFSITLIDIDFFKNVNDTFGHDIGDQIIKEISTFILENKQKEDYFGRWGGEEFLIISPQKNCYDVKLYYEKLRKIISEKVFSDKNIQKTCSFGITTIKINDTLDTLLKRSDVALYIAKENGRNRIEIL</sequence>
<evidence type="ECO:0000313" key="2">
    <source>
        <dbReference type="EMBL" id="TDT72528.1"/>
    </source>
</evidence>
<dbReference type="Pfam" id="PF00990">
    <property type="entry name" value="GGDEF"/>
    <property type="match status" value="1"/>
</dbReference>
<feature type="domain" description="GGDEF" evidence="1">
    <location>
        <begin position="105"/>
        <end position="233"/>
    </location>
</feature>
<name>A0AA46E1I8_9FUSO</name>
<dbReference type="AlphaFoldDB" id="A0AA46E1I8"/>
<keyword evidence="3" id="KW-1185">Reference proteome</keyword>
<dbReference type="SUPFAM" id="SSF55073">
    <property type="entry name" value="Nucleotide cyclase"/>
    <property type="match status" value="1"/>
</dbReference>
<dbReference type="Proteomes" id="UP000294678">
    <property type="component" value="Unassembled WGS sequence"/>
</dbReference>
<evidence type="ECO:0000313" key="3">
    <source>
        <dbReference type="Proteomes" id="UP000294678"/>
    </source>
</evidence>
<organism evidence="2 3">
    <name type="scientific">Hypnocyclicus thermotrophus</name>
    <dbReference type="NCBI Taxonomy" id="1627895"/>
    <lineage>
        <taxon>Bacteria</taxon>
        <taxon>Fusobacteriati</taxon>
        <taxon>Fusobacteriota</taxon>
        <taxon>Fusobacteriia</taxon>
        <taxon>Fusobacteriales</taxon>
        <taxon>Fusobacteriaceae</taxon>
        <taxon>Hypnocyclicus</taxon>
    </lineage>
</organism>
<dbReference type="PROSITE" id="PS50887">
    <property type="entry name" value="GGDEF"/>
    <property type="match status" value="1"/>
</dbReference>
<dbReference type="EMBL" id="SOBG01000001">
    <property type="protein sequence ID" value="TDT72528.1"/>
    <property type="molecule type" value="Genomic_DNA"/>
</dbReference>
<proteinExistence type="predicted"/>
<dbReference type="InterPro" id="IPR050469">
    <property type="entry name" value="Diguanylate_Cyclase"/>
</dbReference>